<comment type="similarity">
    <text evidence="2">Belongs to the binding-protein-dependent transport system permease family. FecCD subfamily.</text>
</comment>
<evidence type="ECO:0000256" key="6">
    <source>
        <dbReference type="ARBA" id="ARBA00022989"/>
    </source>
</evidence>
<evidence type="ECO:0000256" key="1">
    <source>
        <dbReference type="ARBA" id="ARBA00004651"/>
    </source>
</evidence>
<feature type="transmembrane region" description="Helical" evidence="8">
    <location>
        <begin position="159"/>
        <end position="180"/>
    </location>
</feature>
<dbReference type="PANTHER" id="PTHR30472">
    <property type="entry name" value="FERRIC ENTEROBACTIN TRANSPORT SYSTEM PERMEASE PROTEIN"/>
    <property type="match status" value="1"/>
</dbReference>
<feature type="transmembrane region" description="Helical" evidence="8">
    <location>
        <begin position="318"/>
        <end position="336"/>
    </location>
</feature>
<feature type="transmembrane region" description="Helical" evidence="8">
    <location>
        <begin position="123"/>
        <end position="147"/>
    </location>
</feature>
<dbReference type="FunFam" id="1.10.3470.10:FF:000001">
    <property type="entry name" value="Vitamin B12 ABC transporter permease BtuC"/>
    <property type="match status" value="1"/>
</dbReference>
<keyword evidence="7 8" id="KW-0472">Membrane</keyword>
<dbReference type="SUPFAM" id="SSF81345">
    <property type="entry name" value="ABC transporter involved in vitamin B12 uptake, BtuC"/>
    <property type="match status" value="1"/>
</dbReference>
<keyword evidence="5 8" id="KW-0812">Transmembrane</keyword>
<keyword evidence="6 8" id="KW-1133">Transmembrane helix</keyword>
<protein>
    <submittedName>
        <fullName evidence="9">Iron ABC transporter permease</fullName>
    </submittedName>
</protein>
<sequence>MPAAPRRLLAWGGLLALYLALLVFGLWYGRYPVTWAEILRLAAALAGTGPPPPPEVRTIVLDVRLPRLLLASLVGASLATSGAVFQGLLRNPLADPFTLGVSTGAAFGATAALFLGAGAGTALMGLGLLPLFAMAGGLAALAVVLHLARVDGTLRPATLILAGIVVSTFLSALIGLMKSLDDQGLAAIVYWMLGSVGGRGWSHVLFLLPYAAAGLALFLAYGRELDILALGDLEARHLGVPVDRVRLVLLAAACLVTAAAVSVSGVIGFVGLVAPHMVRLVQGPSHRPLLGAAALAGALMLAGSDLLAKNLLPGGEELPVGVLTTLVGGPFFCYLLKARRRQVARD</sequence>
<reference evidence="9 10" key="1">
    <citation type="submission" date="2020-02" db="EMBL/GenBank/DDBJ databases">
        <title>Comparative genomics of sulfur disproportionating microorganisms.</title>
        <authorList>
            <person name="Ward L.M."/>
            <person name="Bertran E."/>
            <person name="Johnston D.T."/>
        </authorList>
    </citation>
    <scope>NUCLEOTIDE SEQUENCE [LARGE SCALE GENOMIC DNA]</scope>
    <source>
        <strain evidence="9 10">DSM 100025</strain>
    </source>
</reference>
<dbReference type="CDD" id="cd06550">
    <property type="entry name" value="TM_ABC_iron-siderophores_like"/>
    <property type="match status" value="1"/>
</dbReference>
<dbReference type="EMBL" id="JAAGRR010000164">
    <property type="protein sequence ID" value="NDY43404.1"/>
    <property type="molecule type" value="Genomic_DNA"/>
</dbReference>
<evidence type="ECO:0000256" key="5">
    <source>
        <dbReference type="ARBA" id="ARBA00022692"/>
    </source>
</evidence>
<comment type="subcellular location">
    <subcellularLocation>
        <location evidence="1">Cell membrane</location>
        <topology evidence="1">Multi-pass membrane protein</topology>
    </subcellularLocation>
</comment>
<dbReference type="PANTHER" id="PTHR30472:SF25">
    <property type="entry name" value="ABC TRANSPORTER PERMEASE PROTEIN MJ0876-RELATED"/>
    <property type="match status" value="1"/>
</dbReference>
<dbReference type="Proteomes" id="UP000469346">
    <property type="component" value="Unassembled WGS sequence"/>
</dbReference>
<dbReference type="InterPro" id="IPR000522">
    <property type="entry name" value="ABC_transptr_permease_BtuC"/>
</dbReference>
<dbReference type="InterPro" id="IPR037294">
    <property type="entry name" value="ABC_BtuC-like"/>
</dbReference>
<feature type="transmembrane region" description="Helical" evidence="8">
    <location>
        <begin position="247"/>
        <end position="274"/>
    </location>
</feature>
<gene>
    <name evidence="9" type="ORF">G3N55_11200</name>
</gene>
<name>A0A6N9TUJ3_DISTH</name>
<evidence type="ECO:0000256" key="2">
    <source>
        <dbReference type="ARBA" id="ARBA00007935"/>
    </source>
</evidence>
<keyword evidence="4" id="KW-1003">Cell membrane</keyword>
<dbReference type="GO" id="GO:0022857">
    <property type="term" value="F:transmembrane transporter activity"/>
    <property type="evidence" value="ECO:0007669"/>
    <property type="project" value="InterPro"/>
</dbReference>
<evidence type="ECO:0000256" key="3">
    <source>
        <dbReference type="ARBA" id="ARBA00022448"/>
    </source>
</evidence>
<feature type="transmembrane region" description="Helical" evidence="8">
    <location>
        <begin position="9"/>
        <end position="29"/>
    </location>
</feature>
<dbReference type="Gene3D" id="1.10.3470.10">
    <property type="entry name" value="ABC transporter involved in vitamin B12 uptake, BtuC"/>
    <property type="match status" value="1"/>
</dbReference>
<keyword evidence="3" id="KW-0813">Transport</keyword>
<evidence type="ECO:0000256" key="7">
    <source>
        <dbReference type="ARBA" id="ARBA00023136"/>
    </source>
</evidence>
<dbReference type="GO" id="GO:0033214">
    <property type="term" value="P:siderophore-iron import into cell"/>
    <property type="evidence" value="ECO:0007669"/>
    <property type="project" value="TreeGrafter"/>
</dbReference>
<evidence type="ECO:0000256" key="8">
    <source>
        <dbReference type="SAM" id="Phobius"/>
    </source>
</evidence>
<dbReference type="GO" id="GO:0005886">
    <property type="term" value="C:plasma membrane"/>
    <property type="evidence" value="ECO:0007669"/>
    <property type="project" value="UniProtKB-SubCell"/>
</dbReference>
<accession>A0A6N9TUJ3</accession>
<evidence type="ECO:0000256" key="4">
    <source>
        <dbReference type="ARBA" id="ARBA00022475"/>
    </source>
</evidence>
<organism evidence="9 10">
    <name type="scientific">Dissulfurirhabdus thermomarina</name>
    <dbReference type="NCBI Taxonomy" id="1765737"/>
    <lineage>
        <taxon>Bacteria</taxon>
        <taxon>Deltaproteobacteria</taxon>
        <taxon>Dissulfurirhabdaceae</taxon>
        <taxon>Dissulfurirhabdus</taxon>
    </lineage>
</organism>
<dbReference type="RefSeq" id="WP_163299571.1">
    <property type="nucleotide sequence ID" value="NZ_JAATWC010000001.1"/>
</dbReference>
<proteinExistence type="inferred from homology"/>
<comment type="caution">
    <text evidence="9">The sequence shown here is derived from an EMBL/GenBank/DDBJ whole genome shotgun (WGS) entry which is preliminary data.</text>
</comment>
<feature type="transmembrane region" description="Helical" evidence="8">
    <location>
        <begin position="200"/>
        <end position="221"/>
    </location>
</feature>
<evidence type="ECO:0000313" key="10">
    <source>
        <dbReference type="Proteomes" id="UP000469346"/>
    </source>
</evidence>
<dbReference type="AlphaFoldDB" id="A0A6N9TUJ3"/>
<evidence type="ECO:0000313" key="9">
    <source>
        <dbReference type="EMBL" id="NDY43404.1"/>
    </source>
</evidence>
<feature type="transmembrane region" description="Helical" evidence="8">
    <location>
        <begin position="97"/>
        <end position="117"/>
    </location>
</feature>
<keyword evidence="10" id="KW-1185">Reference proteome</keyword>
<dbReference type="Pfam" id="PF01032">
    <property type="entry name" value="FecCD"/>
    <property type="match status" value="1"/>
</dbReference>